<dbReference type="PROSITE" id="PS50987">
    <property type="entry name" value="HTH_ARSR_2"/>
    <property type="match status" value="1"/>
</dbReference>
<evidence type="ECO:0000256" key="3">
    <source>
        <dbReference type="ARBA" id="ARBA00023163"/>
    </source>
</evidence>
<dbReference type="InterPro" id="IPR001845">
    <property type="entry name" value="HTH_ArsR_DNA-bd_dom"/>
</dbReference>
<evidence type="ECO:0000259" key="4">
    <source>
        <dbReference type="PROSITE" id="PS50987"/>
    </source>
</evidence>
<dbReference type="PRINTS" id="PR00778">
    <property type="entry name" value="HTHARSR"/>
</dbReference>
<name>A0A4S3TIJ2_9EURY</name>
<dbReference type="CDD" id="cd00090">
    <property type="entry name" value="HTH_ARSR"/>
    <property type="match status" value="1"/>
</dbReference>
<dbReference type="EMBL" id="RBZW01000055">
    <property type="protein sequence ID" value="THE63766.1"/>
    <property type="molecule type" value="Genomic_DNA"/>
</dbReference>
<keyword evidence="1" id="KW-0805">Transcription regulation</keyword>
<dbReference type="Pfam" id="PF01022">
    <property type="entry name" value="HTH_5"/>
    <property type="match status" value="1"/>
</dbReference>
<proteinExistence type="predicted"/>
<dbReference type="Gene3D" id="1.10.10.10">
    <property type="entry name" value="Winged helix-like DNA-binding domain superfamily/Winged helix DNA-binding domain"/>
    <property type="match status" value="1"/>
</dbReference>
<evidence type="ECO:0000256" key="2">
    <source>
        <dbReference type="ARBA" id="ARBA00023125"/>
    </source>
</evidence>
<dbReference type="GO" id="GO:0003677">
    <property type="term" value="F:DNA binding"/>
    <property type="evidence" value="ECO:0007669"/>
    <property type="project" value="UniProtKB-KW"/>
</dbReference>
<dbReference type="RefSeq" id="WP_141465607.1">
    <property type="nucleotide sequence ID" value="NZ_RBZW01000055.1"/>
</dbReference>
<dbReference type="OrthoDB" id="46231at2157"/>
<evidence type="ECO:0000256" key="1">
    <source>
        <dbReference type="ARBA" id="ARBA00023015"/>
    </source>
</evidence>
<sequence length="127" mass="13972">MTDETLEAACRTIEQLHEDEPDPVAGLEARRPDDDVAGTQATVFGALANDHRVRLLEALREGELCVCELQVVLEAPQSTVATHLRTLRDAGLVKTRKKGKWTYYRIADTAVFELLDVAAAVDVPSDQ</sequence>
<dbReference type="InterPro" id="IPR036388">
    <property type="entry name" value="WH-like_DNA-bd_sf"/>
</dbReference>
<evidence type="ECO:0000313" key="5">
    <source>
        <dbReference type="EMBL" id="THE63766.1"/>
    </source>
</evidence>
<organism evidence="5 6">
    <name type="scientific">Salinadaptatus halalkaliphilus</name>
    <dbReference type="NCBI Taxonomy" id="2419781"/>
    <lineage>
        <taxon>Archaea</taxon>
        <taxon>Methanobacteriati</taxon>
        <taxon>Methanobacteriota</taxon>
        <taxon>Stenosarchaea group</taxon>
        <taxon>Halobacteria</taxon>
        <taxon>Halobacteriales</taxon>
        <taxon>Natrialbaceae</taxon>
        <taxon>Salinadaptatus</taxon>
    </lineage>
</organism>
<dbReference type="AlphaFoldDB" id="A0A4S3TIJ2"/>
<comment type="caution">
    <text evidence="5">The sequence shown here is derived from an EMBL/GenBank/DDBJ whole genome shotgun (WGS) entry which is preliminary data.</text>
</comment>
<gene>
    <name evidence="5" type="ORF">D8Y22_15605</name>
</gene>
<protein>
    <submittedName>
        <fullName evidence="5">Transcriptional regulator</fullName>
    </submittedName>
</protein>
<keyword evidence="3" id="KW-0804">Transcription</keyword>
<dbReference type="InterPro" id="IPR011991">
    <property type="entry name" value="ArsR-like_HTH"/>
</dbReference>
<keyword evidence="2" id="KW-0238">DNA-binding</keyword>
<keyword evidence="6" id="KW-1185">Reference proteome</keyword>
<dbReference type="GO" id="GO:0003700">
    <property type="term" value="F:DNA-binding transcription factor activity"/>
    <property type="evidence" value="ECO:0007669"/>
    <property type="project" value="InterPro"/>
</dbReference>
<dbReference type="Proteomes" id="UP000318864">
    <property type="component" value="Unassembled WGS sequence"/>
</dbReference>
<feature type="domain" description="HTH arsR-type" evidence="4">
    <location>
        <begin position="32"/>
        <end position="126"/>
    </location>
</feature>
<dbReference type="PANTHER" id="PTHR43132:SF2">
    <property type="entry name" value="ARSENICAL RESISTANCE OPERON REPRESSOR ARSR-RELATED"/>
    <property type="match status" value="1"/>
</dbReference>
<dbReference type="PANTHER" id="PTHR43132">
    <property type="entry name" value="ARSENICAL RESISTANCE OPERON REPRESSOR ARSR-RELATED"/>
    <property type="match status" value="1"/>
</dbReference>
<dbReference type="SUPFAM" id="SSF46785">
    <property type="entry name" value="Winged helix' DNA-binding domain"/>
    <property type="match status" value="1"/>
</dbReference>
<evidence type="ECO:0000313" key="6">
    <source>
        <dbReference type="Proteomes" id="UP000318864"/>
    </source>
</evidence>
<dbReference type="NCBIfam" id="NF033788">
    <property type="entry name" value="HTH_metalloreg"/>
    <property type="match status" value="1"/>
</dbReference>
<reference evidence="5 6" key="1">
    <citation type="submission" date="2018-10" db="EMBL/GenBank/DDBJ databases">
        <title>Natronolimnobius sp. XQ-INN 246 isolated from Inner Mongolia Autonomous Region of China.</title>
        <authorList>
            <person name="Xue Q."/>
        </authorList>
    </citation>
    <scope>NUCLEOTIDE SEQUENCE [LARGE SCALE GENOMIC DNA]</scope>
    <source>
        <strain evidence="5 6">XQ-INN 246</strain>
    </source>
</reference>
<accession>A0A4S3TIJ2</accession>
<dbReference type="SMART" id="SM00418">
    <property type="entry name" value="HTH_ARSR"/>
    <property type="match status" value="1"/>
</dbReference>
<dbReference type="InterPro" id="IPR051011">
    <property type="entry name" value="Metal_resp_trans_reg"/>
</dbReference>
<dbReference type="InterPro" id="IPR036390">
    <property type="entry name" value="WH_DNA-bd_sf"/>
</dbReference>